<reference evidence="5" key="1">
    <citation type="submission" date="2012-12" db="EMBL/GenBank/DDBJ databases">
        <authorList>
            <person name="Hellsten U."/>
            <person name="Grimwood J."/>
            <person name="Chapman J.A."/>
            <person name="Shapiro H."/>
            <person name="Aerts A."/>
            <person name="Otillar R.P."/>
            <person name="Terry A.Y."/>
            <person name="Boore J.L."/>
            <person name="Simakov O."/>
            <person name="Marletaz F."/>
            <person name="Cho S.-J."/>
            <person name="Edsinger-Gonzales E."/>
            <person name="Havlak P."/>
            <person name="Kuo D.-H."/>
            <person name="Larsson T."/>
            <person name="Lv J."/>
            <person name="Arendt D."/>
            <person name="Savage R."/>
            <person name="Osoegawa K."/>
            <person name="de Jong P."/>
            <person name="Lindberg D.R."/>
            <person name="Seaver E.C."/>
            <person name="Weisblat D.A."/>
            <person name="Putnam N.H."/>
            <person name="Grigoriev I.V."/>
            <person name="Rokhsar D.S."/>
        </authorList>
    </citation>
    <scope>NUCLEOTIDE SEQUENCE</scope>
    <source>
        <strain evidence="5">I ESC-2004</strain>
    </source>
</reference>
<dbReference type="InterPro" id="IPR036962">
    <property type="entry name" value="Glyco_hydro_3_N_sf"/>
</dbReference>
<dbReference type="InterPro" id="IPR001764">
    <property type="entry name" value="Glyco_hydro_3_N"/>
</dbReference>
<protein>
    <recommendedName>
        <fullName evidence="2">Glycoside hydrolase family 3 N-terminal domain-containing protein</fullName>
    </recommendedName>
</protein>
<gene>
    <name evidence="3" type="ORF">CAPTEDRAFT_104789</name>
</gene>
<evidence type="ECO:0000259" key="2">
    <source>
        <dbReference type="Pfam" id="PF00933"/>
    </source>
</evidence>
<dbReference type="EMBL" id="AMQN01006012">
    <property type="status" value="NOT_ANNOTATED_CDS"/>
    <property type="molecule type" value="Genomic_DNA"/>
</dbReference>
<dbReference type="GO" id="GO:0031222">
    <property type="term" value="P:arabinan catabolic process"/>
    <property type="evidence" value="ECO:0007669"/>
    <property type="project" value="TreeGrafter"/>
</dbReference>
<dbReference type="Proteomes" id="UP000014760">
    <property type="component" value="Unassembled WGS sequence"/>
</dbReference>
<dbReference type="GO" id="GO:0045493">
    <property type="term" value="P:xylan catabolic process"/>
    <property type="evidence" value="ECO:0007669"/>
    <property type="project" value="InterPro"/>
</dbReference>
<dbReference type="EMBL" id="KB297391">
    <property type="protein sequence ID" value="ELU10561.1"/>
    <property type="molecule type" value="Genomic_DNA"/>
</dbReference>
<keyword evidence="1" id="KW-0378">Hydrolase</keyword>
<reference evidence="4" key="3">
    <citation type="submission" date="2015-06" db="UniProtKB">
        <authorList>
            <consortium name="EnsemblMetazoa"/>
        </authorList>
    </citation>
    <scope>IDENTIFICATION</scope>
</reference>
<dbReference type="SUPFAM" id="SSF51445">
    <property type="entry name" value="(Trans)glycosidases"/>
    <property type="match status" value="1"/>
</dbReference>
<dbReference type="Gene3D" id="3.20.20.300">
    <property type="entry name" value="Glycoside hydrolase, family 3, N-terminal domain"/>
    <property type="match status" value="1"/>
</dbReference>
<dbReference type="PRINTS" id="PR00133">
    <property type="entry name" value="GLHYDRLASE3"/>
</dbReference>
<evidence type="ECO:0000313" key="4">
    <source>
        <dbReference type="EnsemblMetazoa" id="CapteP104789"/>
    </source>
</evidence>
<keyword evidence="5" id="KW-1185">Reference proteome</keyword>
<dbReference type="OrthoDB" id="47059at2759"/>
<dbReference type="AlphaFoldDB" id="R7V2J9"/>
<sequence length="172" mass="19241">MRDPLWGRNQETYGEDPYMSGRMGAAFVRGLQGRHPRYIRANAGCKHFDVYAGPENIPVSRHSFDAKVTERDWRMTFLPAFKACVEAGSYSLMCSYNRINGVPACANKKLLTDILRDEWGFRGYVISDEGAIEDIMDSHKYTNNTADTATVAVNAGKAHSSHTNVLFIVLTV</sequence>
<dbReference type="GO" id="GO:0046556">
    <property type="term" value="F:alpha-L-arabinofuranosidase activity"/>
    <property type="evidence" value="ECO:0007669"/>
    <property type="project" value="TreeGrafter"/>
</dbReference>
<dbReference type="InterPro" id="IPR017853">
    <property type="entry name" value="GH"/>
</dbReference>
<dbReference type="OMA" id="RANDIMC"/>
<dbReference type="PANTHER" id="PTHR42721:SF42">
    <property type="entry name" value="FIBRONECTIN TYPE III-LIKE DOMAIN-CONTAINING PROTEIN"/>
    <property type="match status" value="1"/>
</dbReference>
<dbReference type="PANTHER" id="PTHR42721">
    <property type="entry name" value="SUGAR HYDROLASE-RELATED"/>
    <property type="match status" value="1"/>
</dbReference>
<accession>R7V2J9</accession>
<dbReference type="GO" id="GO:0009044">
    <property type="term" value="F:xylan 1,4-beta-xylosidase activity"/>
    <property type="evidence" value="ECO:0007669"/>
    <property type="project" value="InterPro"/>
</dbReference>
<proteinExistence type="predicted"/>
<evidence type="ECO:0000256" key="1">
    <source>
        <dbReference type="ARBA" id="ARBA00022801"/>
    </source>
</evidence>
<dbReference type="Pfam" id="PF00933">
    <property type="entry name" value="Glyco_hydro_3"/>
    <property type="match status" value="1"/>
</dbReference>
<dbReference type="STRING" id="283909.R7V2J9"/>
<evidence type="ECO:0000313" key="3">
    <source>
        <dbReference type="EMBL" id="ELU10561.1"/>
    </source>
</evidence>
<reference evidence="3 5" key="2">
    <citation type="journal article" date="2013" name="Nature">
        <title>Insights into bilaterian evolution from three spiralian genomes.</title>
        <authorList>
            <person name="Simakov O."/>
            <person name="Marletaz F."/>
            <person name="Cho S.J."/>
            <person name="Edsinger-Gonzales E."/>
            <person name="Havlak P."/>
            <person name="Hellsten U."/>
            <person name="Kuo D.H."/>
            <person name="Larsson T."/>
            <person name="Lv J."/>
            <person name="Arendt D."/>
            <person name="Savage R."/>
            <person name="Osoegawa K."/>
            <person name="de Jong P."/>
            <person name="Grimwood J."/>
            <person name="Chapman J.A."/>
            <person name="Shapiro H."/>
            <person name="Aerts A."/>
            <person name="Otillar R.P."/>
            <person name="Terry A.Y."/>
            <person name="Boore J.L."/>
            <person name="Grigoriev I.V."/>
            <person name="Lindberg D.R."/>
            <person name="Seaver E.C."/>
            <person name="Weisblat D.A."/>
            <person name="Putnam N.H."/>
            <person name="Rokhsar D.S."/>
        </authorList>
    </citation>
    <scope>NUCLEOTIDE SEQUENCE</scope>
    <source>
        <strain evidence="3 5">I ESC-2004</strain>
    </source>
</reference>
<dbReference type="InterPro" id="IPR044993">
    <property type="entry name" value="BXL"/>
</dbReference>
<name>R7V2J9_CAPTE</name>
<feature type="domain" description="Glycoside hydrolase family 3 N-terminal" evidence="2">
    <location>
        <begin position="2"/>
        <end position="156"/>
    </location>
</feature>
<dbReference type="EnsemblMetazoa" id="CapteT104789">
    <property type="protein sequence ID" value="CapteP104789"/>
    <property type="gene ID" value="CapteG104789"/>
</dbReference>
<organism evidence="3">
    <name type="scientific">Capitella teleta</name>
    <name type="common">Polychaete worm</name>
    <dbReference type="NCBI Taxonomy" id="283909"/>
    <lineage>
        <taxon>Eukaryota</taxon>
        <taxon>Metazoa</taxon>
        <taxon>Spiralia</taxon>
        <taxon>Lophotrochozoa</taxon>
        <taxon>Annelida</taxon>
        <taxon>Polychaeta</taxon>
        <taxon>Sedentaria</taxon>
        <taxon>Scolecida</taxon>
        <taxon>Capitellidae</taxon>
        <taxon>Capitella</taxon>
    </lineage>
</organism>
<dbReference type="HOGENOM" id="CLU_129479_0_0_1"/>
<evidence type="ECO:0000313" key="5">
    <source>
        <dbReference type="Proteomes" id="UP000014760"/>
    </source>
</evidence>